<dbReference type="PANTHER" id="PTHR14932">
    <property type="entry name" value="RAS GTPASE-RELATED"/>
    <property type="match status" value="1"/>
</dbReference>
<dbReference type="GO" id="GO:0005829">
    <property type="term" value="C:cytosol"/>
    <property type="evidence" value="ECO:0007669"/>
    <property type="project" value="TreeGrafter"/>
</dbReference>
<dbReference type="Gene3D" id="3.40.50.300">
    <property type="entry name" value="P-loop containing nucleotide triphosphate hydrolases"/>
    <property type="match status" value="1"/>
</dbReference>
<dbReference type="AlphaFoldDB" id="A0AAD9UZK4"/>
<dbReference type="InterPro" id="IPR027417">
    <property type="entry name" value="P-loop_NTPase"/>
</dbReference>
<keyword evidence="2" id="KW-1185">Reference proteome</keyword>
<gene>
    <name evidence="1" type="ORF">P5673_023019</name>
</gene>
<sequence>MLSALKKWAKGGNDDSKLTTPMGVRAMCQALQRKFARGIQYNMKMIIKGDRNTGKSCLFQRLQGKPHNEEDIPTNEIQANHRDMGEHRLVQTEEAVALIEHLERYLRISPETFENLLRLVGPLVTKAKTVMREPISAAERLTLTIHYLAYGDSQQSMSFSYRIAKSTISSIVRENGALRPLPLARGSRQVKTAVEVREILKNYLVSSEGAVPWQWDYVRSRGP</sequence>
<dbReference type="InterPro" id="IPR040385">
    <property type="entry name" value="RABL6"/>
</dbReference>
<reference evidence="1" key="1">
    <citation type="journal article" date="2023" name="G3 (Bethesda)">
        <title>Whole genome assembly and annotation of the endangered Caribbean coral Acropora cervicornis.</title>
        <authorList>
            <person name="Selwyn J.D."/>
            <person name="Vollmer S.V."/>
        </authorList>
    </citation>
    <scope>NUCLEOTIDE SEQUENCE</scope>
    <source>
        <strain evidence="1">K2</strain>
    </source>
</reference>
<feature type="non-terminal residue" evidence="1">
    <location>
        <position position="223"/>
    </location>
</feature>
<dbReference type="GO" id="GO:0005634">
    <property type="term" value="C:nucleus"/>
    <property type="evidence" value="ECO:0007669"/>
    <property type="project" value="TreeGrafter"/>
</dbReference>
<dbReference type="EMBL" id="JARQWQ010000063">
    <property type="protein sequence ID" value="KAK2555380.1"/>
    <property type="molecule type" value="Genomic_DNA"/>
</dbReference>
<dbReference type="SUPFAM" id="SSF52540">
    <property type="entry name" value="P-loop containing nucleoside triphosphate hydrolases"/>
    <property type="match status" value="1"/>
</dbReference>
<organism evidence="1 2">
    <name type="scientific">Acropora cervicornis</name>
    <name type="common">Staghorn coral</name>
    <dbReference type="NCBI Taxonomy" id="6130"/>
    <lineage>
        <taxon>Eukaryota</taxon>
        <taxon>Metazoa</taxon>
        <taxon>Cnidaria</taxon>
        <taxon>Anthozoa</taxon>
        <taxon>Hexacorallia</taxon>
        <taxon>Scleractinia</taxon>
        <taxon>Astrocoeniina</taxon>
        <taxon>Acroporidae</taxon>
        <taxon>Acropora</taxon>
    </lineage>
</organism>
<accession>A0AAD9UZK4</accession>
<evidence type="ECO:0000313" key="1">
    <source>
        <dbReference type="EMBL" id="KAK2555380.1"/>
    </source>
</evidence>
<comment type="caution">
    <text evidence="1">The sequence shown here is derived from an EMBL/GenBank/DDBJ whole genome shotgun (WGS) entry which is preliminary data.</text>
</comment>
<dbReference type="PANTHER" id="PTHR14932:SF1">
    <property type="entry name" value="RAB-LIKE PROTEIN 6"/>
    <property type="match status" value="1"/>
</dbReference>
<dbReference type="GO" id="GO:0005525">
    <property type="term" value="F:GTP binding"/>
    <property type="evidence" value="ECO:0007669"/>
    <property type="project" value="InterPro"/>
</dbReference>
<reference evidence="1" key="2">
    <citation type="journal article" date="2023" name="Science">
        <title>Genomic signatures of disease resistance in endangered staghorn corals.</title>
        <authorList>
            <person name="Vollmer S.V."/>
            <person name="Selwyn J.D."/>
            <person name="Despard B.A."/>
            <person name="Roesel C.L."/>
        </authorList>
    </citation>
    <scope>NUCLEOTIDE SEQUENCE</scope>
    <source>
        <strain evidence="1">K2</strain>
    </source>
</reference>
<protein>
    <submittedName>
        <fullName evidence="1">Rab-like protein 6</fullName>
    </submittedName>
</protein>
<evidence type="ECO:0000313" key="2">
    <source>
        <dbReference type="Proteomes" id="UP001249851"/>
    </source>
</evidence>
<proteinExistence type="predicted"/>
<name>A0AAD9UZK4_ACRCE</name>
<dbReference type="Proteomes" id="UP001249851">
    <property type="component" value="Unassembled WGS sequence"/>
</dbReference>